<sequence>MANLRSMAPWMTCIVVTLLLSTGCETMPDWDSGMASGTHRAEKRVSKAEHQRMLFLTDRDPDALNWILKHRLQSGMSRASVEKELGEEGEFQESSKWLKASGGSFRTTDDAYKWGPDKTGRSVYLMFRDDVLVNFHPEDFNLD</sequence>
<name>A0A517PH36_9PLAN</name>
<dbReference type="Proteomes" id="UP000320421">
    <property type="component" value="Chromosome"/>
</dbReference>
<protein>
    <recommendedName>
        <fullName evidence="3">Lipoprotein</fullName>
    </recommendedName>
</protein>
<dbReference type="RefSeq" id="WP_145180417.1">
    <property type="nucleotide sequence ID" value="NZ_CP036266.1"/>
</dbReference>
<accession>A0A517PH36</accession>
<gene>
    <name evidence="1" type="ORF">HG66A1_04490</name>
</gene>
<dbReference type="OrthoDB" id="212793at2"/>
<evidence type="ECO:0000313" key="1">
    <source>
        <dbReference type="EMBL" id="QDT18687.1"/>
    </source>
</evidence>
<evidence type="ECO:0000313" key="2">
    <source>
        <dbReference type="Proteomes" id="UP000320421"/>
    </source>
</evidence>
<organism evidence="1 2">
    <name type="scientific">Gimesia chilikensis</name>
    <dbReference type="NCBI Taxonomy" id="2605989"/>
    <lineage>
        <taxon>Bacteria</taxon>
        <taxon>Pseudomonadati</taxon>
        <taxon>Planctomycetota</taxon>
        <taxon>Planctomycetia</taxon>
        <taxon>Planctomycetales</taxon>
        <taxon>Planctomycetaceae</taxon>
        <taxon>Gimesia</taxon>
    </lineage>
</organism>
<dbReference type="EMBL" id="CP036266">
    <property type="protein sequence ID" value="QDT18687.1"/>
    <property type="molecule type" value="Genomic_DNA"/>
</dbReference>
<dbReference type="PROSITE" id="PS51257">
    <property type="entry name" value="PROKAR_LIPOPROTEIN"/>
    <property type="match status" value="1"/>
</dbReference>
<keyword evidence="2" id="KW-1185">Reference proteome</keyword>
<evidence type="ECO:0008006" key="3">
    <source>
        <dbReference type="Google" id="ProtNLM"/>
    </source>
</evidence>
<reference evidence="1 2" key="1">
    <citation type="submission" date="2019-02" db="EMBL/GenBank/DDBJ databases">
        <title>Deep-cultivation of Planctomycetes and their phenomic and genomic characterization uncovers novel biology.</title>
        <authorList>
            <person name="Wiegand S."/>
            <person name="Jogler M."/>
            <person name="Boedeker C."/>
            <person name="Pinto D."/>
            <person name="Vollmers J."/>
            <person name="Rivas-Marin E."/>
            <person name="Kohn T."/>
            <person name="Peeters S.H."/>
            <person name="Heuer A."/>
            <person name="Rast P."/>
            <person name="Oberbeckmann S."/>
            <person name="Bunk B."/>
            <person name="Jeske O."/>
            <person name="Meyerdierks A."/>
            <person name="Storesund J.E."/>
            <person name="Kallscheuer N."/>
            <person name="Luecker S."/>
            <person name="Lage O.M."/>
            <person name="Pohl T."/>
            <person name="Merkel B.J."/>
            <person name="Hornburger P."/>
            <person name="Mueller R.-W."/>
            <person name="Bruemmer F."/>
            <person name="Labrenz M."/>
            <person name="Spormann A.M."/>
            <person name="Op den Camp H."/>
            <person name="Overmann J."/>
            <person name="Amann R."/>
            <person name="Jetten M.S.M."/>
            <person name="Mascher T."/>
            <person name="Medema M.H."/>
            <person name="Devos D.P."/>
            <person name="Kaster A.-K."/>
            <person name="Ovreas L."/>
            <person name="Rohde M."/>
            <person name="Galperin M.Y."/>
            <person name="Jogler C."/>
        </authorList>
    </citation>
    <scope>NUCLEOTIDE SEQUENCE [LARGE SCALE GENOMIC DNA]</scope>
    <source>
        <strain evidence="1 2">HG66A1</strain>
    </source>
</reference>
<proteinExistence type="predicted"/>
<dbReference type="AlphaFoldDB" id="A0A517PH36"/>